<dbReference type="Pfam" id="PF04014">
    <property type="entry name" value="MazE_antitoxin"/>
    <property type="match status" value="1"/>
</dbReference>
<dbReference type="SMART" id="SM00966">
    <property type="entry name" value="SpoVT_AbrB"/>
    <property type="match status" value="1"/>
</dbReference>
<evidence type="ECO:0000313" key="2">
    <source>
        <dbReference type="EMBL" id="GAI13793.1"/>
    </source>
</evidence>
<reference evidence="2" key="1">
    <citation type="journal article" date="2014" name="Front. Microbiol.">
        <title>High frequency of phylogenetically diverse reductive dehalogenase-homologous genes in deep subseafloor sedimentary metagenomes.</title>
        <authorList>
            <person name="Kawai M."/>
            <person name="Futagami T."/>
            <person name="Toyoda A."/>
            <person name="Takaki Y."/>
            <person name="Nishi S."/>
            <person name="Hori S."/>
            <person name="Arai W."/>
            <person name="Tsubouchi T."/>
            <person name="Morono Y."/>
            <person name="Uchiyama I."/>
            <person name="Ito T."/>
            <person name="Fujiyama A."/>
            <person name="Inagaki F."/>
            <person name="Takami H."/>
        </authorList>
    </citation>
    <scope>NUCLEOTIDE SEQUENCE</scope>
    <source>
        <strain evidence="2">Expedition CK06-06</strain>
    </source>
</reference>
<proteinExistence type="predicted"/>
<organism evidence="2">
    <name type="scientific">marine sediment metagenome</name>
    <dbReference type="NCBI Taxonomy" id="412755"/>
    <lineage>
        <taxon>unclassified sequences</taxon>
        <taxon>metagenomes</taxon>
        <taxon>ecological metagenomes</taxon>
    </lineage>
</organism>
<accession>X1L490</accession>
<sequence length="64" mass="7293">MSTEILKITKIHGHGRTQIPKEVAEKLGIKDGDKLKWILNSSGKIYVERVETPFTQSGPRYGRR</sequence>
<dbReference type="AlphaFoldDB" id="X1L490"/>
<dbReference type="InterPro" id="IPR007159">
    <property type="entry name" value="SpoVT-AbrB_dom"/>
</dbReference>
<dbReference type="InterPro" id="IPR037914">
    <property type="entry name" value="SpoVT-AbrB_sf"/>
</dbReference>
<protein>
    <recommendedName>
        <fullName evidence="1">SpoVT-AbrB domain-containing protein</fullName>
    </recommendedName>
</protein>
<evidence type="ECO:0000259" key="1">
    <source>
        <dbReference type="SMART" id="SM00966"/>
    </source>
</evidence>
<dbReference type="EMBL" id="BARV01010556">
    <property type="protein sequence ID" value="GAI13793.1"/>
    <property type="molecule type" value="Genomic_DNA"/>
</dbReference>
<comment type="caution">
    <text evidence="2">The sequence shown here is derived from an EMBL/GenBank/DDBJ whole genome shotgun (WGS) entry which is preliminary data.</text>
</comment>
<dbReference type="NCBIfam" id="TIGR01439">
    <property type="entry name" value="lp_hng_hel_AbrB"/>
    <property type="match status" value="1"/>
</dbReference>
<feature type="domain" description="SpoVT-AbrB" evidence="1">
    <location>
        <begin position="9"/>
        <end position="55"/>
    </location>
</feature>
<dbReference type="SUPFAM" id="SSF89447">
    <property type="entry name" value="AbrB/MazE/MraZ-like"/>
    <property type="match status" value="1"/>
</dbReference>
<name>X1L490_9ZZZZ</name>
<dbReference type="Gene3D" id="2.10.260.10">
    <property type="match status" value="1"/>
</dbReference>
<gene>
    <name evidence="2" type="ORF">S06H3_20394</name>
</gene>
<dbReference type="GO" id="GO:0003677">
    <property type="term" value="F:DNA binding"/>
    <property type="evidence" value="ECO:0007669"/>
    <property type="project" value="InterPro"/>
</dbReference>